<evidence type="ECO:0000256" key="1">
    <source>
        <dbReference type="ARBA" id="ARBA00038248"/>
    </source>
</evidence>
<proteinExistence type="inferred from homology"/>
<protein>
    <submittedName>
        <fullName evidence="3">HEPN domain-containing protein</fullName>
    </submittedName>
</protein>
<dbReference type="RefSeq" id="WP_186995728.1">
    <property type="nucleotide sequence ID" value="NZ_JACOQG010000060.1"/>
</dbReference>
<dbReference type="InterPro" id="IPR007842">
    <property type="entry name" value="HEPN_dom"/>
</dbReference>
<feature type="domain" description="HEPN" evidence="2">
    <location>
        <begin position="17"/>
        <end position="132"/>
    </location>
</feature>
<sequence length="152" mass="17653">MKQPDSIDVGTQMDVVRHRLNVAREDLETAHLTFEAEQYRGANNRAYYSIFHTICAVLAKEGVAFKRHKDTLSYFNKNYVQPEIFPRELGRKIVKAEEIRHASDYDTFYIASKMITAEQIETAEKILELAEKYLFTESESPSEDKNTDKPEQ</sequence>
<dbReference type="PANTHER" id="PTHR36565:SF1">
    <property type="entry name" value="UPF0332 PROTEIN TM_1000"/>
    <property type="match status" value="1"/>
</dbReference>
<gene>
    <name evidence="3" type="ORF">H8Z82_16525</name>
</gene>
<evidence type="ECO:0000259" key="2">
    <source>
        <dbReference type="Pfam" id="PF05168"/>
    </source>
</evidence>
<name>A0ABR7IMG7_9FIRM</name>
<reference evidence="3 4" key="1">
    <citation type="submission" date="2020-08" db="EMBL/GenBank/DDBJ databases">
        <title>Genome public.</title>
        <authorList>
            <person name="Liu C."/>
            <person name="Sun Q."/>
        </authorList>
    </citation>
    <scope>NUCLEOTIDE SEQUENCE [LARGE SCALE GENOMIC DNA]</scope>
    <source>
        <strain evidence="3 4">M29</strain>
    </source>
</reference>
<dbReference type="EMBL" id="JACOQG010000060">
    <property type="protein sequence ID" value="MBC5781214.1"/>
    <property type="molecule type" value="Genomic_DNA"/>
</dbReference>
<organism evidence="3 4">
    <name type="scientific">Blautia difficilis</name>
    <dbReference type="NCBI Taxonomy" id="2763027"/>
    <lineage>
        <taxon>Bacteria</taxon>
        <taxon>Bacillati</taxon>
        <taxon>Bacillota</taxon>
        <taxon>Clostridia</taxon>
        <taxon>Lachnospirales</taxon>
        <taxon>Lachnospiraceae</taxon>
        <taxon>Blautia</taxon>
    </lineage>
</organism>
<dbReference type="Proteomes" id="UP000649826">
    <property type="component" value="Unassembled WGS sequence"/>
</dbReference>
<comment type="similarity">
    <text evidence="1">Belongs to the UPF0332 family.</text>
</comment>
<dbReference type="InterPro" id="IPR052226">
    <property type="entry name" value="UPF0332_toxin"/>
</dbReference>
<comment type="caution">
    <text evidence="3">The sequence shown here is derived from an EMBL/GenBank/DDBJ whole genome shotgun (WGS) entry which is preliminary data.</text>
</comment>
<keyword evidence="4" id="KW-1185">Reference proteome</keyword>
<evidence type="ECO:0000313" key="4">
    <source>
        <dbReference type="Proteomes" id="UP000649826"/>
    </source>
</evidence>
<dbReference type="Pfam" id="PF05168">
    <property type="entry name" value="HEPN"/>
    <property type="match status" value="1"/>
</dbReference>
<evidence type="ECO:0000313" key="3">
    <source>
        <dbReference type="EMBL" id="MBC5781214.1"/>
    </source>
</evidence>
<dbReference type="PANTHER" id="PTHR36565">
    <property type="entry name" value="UPF0332 PROTEIN TM_1000"/>
    <property type="match status" value="1"/>
</dbReference>
<accession>A0ABR7IMG7</accession>
<dbReference type="Gene3D" id="1.20.120.330">
    <property type="entry name" value="Nucleotidyltransferases domain 2"/>
    <property type="match status" value="1"/>
</dbReference>